<protein>
    <submittedName>
        <fullName evidence="2">Uncharacterized protein</fullName>
    </submittedName>
</protein>
<name>A0A7S1LXV1_NEODS</name>
<organism evidence="2">
    <name type="scientific">Neobodo designis</name>
    <name type="common">Flagellated protozoan</name>
    <name type="synonym">Bodo designis</name>
    <dbReference type="NCBI Taxonomy" id="312471"/>
    <lineage>
        <taxon>Eukaryota</taxon>
        <taxon>Discoba</taxon>
        <taxon>Euglenozoa</taxon>
        <taxon>Kinetoplastea</taxon>
        <taxon>Metakinetoplastina</taxon>
        <taxon>Neobodonida</taxon>
        <taxon>Neobodo</taxon>
    </lineage>
</organism>
<feature type="region of interest" description="Disordered" evidence="1">
    <location>
        <begin position="76"/>
        <end position="99"/>
    </location>
</feature>
<feature type="compositionally biased region" description="Polar residues" evidence="1">
    <location>
        <begin position="80"/>
        <end position="99"/>
    </location>
</feature>
<reference evidence="2" key="1">
    <citation type="submission" date="2021-01" db="EMBL/GenBank/DDBJ databases">
        <authorList>
            <person name="Corre E."/>
            <person name="Pelletier E."/>
            <person name="Niang G."/>
            <person name="Scheremetjew M."/>
            <person name="Finn R."/>
            <person name="Kale V."/>
            <person name="Holt S."/>
            <person name="Cochrane G."/>
            <person name="Meng A."/>
            <person name="Brown T."/>
            <person name="Cohen L."/>
        </authorList>
    </citation>
    <scope>NUCLEOTIDE SEQUENCE</scope>
    <source>
        <strain evidence="2">CCAP 1951/1</strain>
    </source>
</reference>
<dbReference type="AlphaFoldDB" id="A0A7S1LXV1"/>
<proteinExistence type="predicted"/>
<accession>A0A7S1LXV1</accession>
<gene>
    <name evidence="2" type="ORF">NDES1114_LOCUS15013</name>
</gene>
<sequence>MSRAAPAPHAPVAQTDSGWDWWCGWVRGWWWWWWWSVAVAHSCGGGGVIASDVSDEGLATEVFRSEKLAVRADGGVRCENGTSSSSAPRSLPRHQQQPV</sequence>
<evidence type="ECO:0000256" key="1">
    <source>
        <dbReference type="SAM" id="MobiDB-lite"/>
    </source>
</evidence>
<dbReference type="EMBL" id="HBGF01022734">
    <property type="protein sequence ID" value="CAD9116531.1"/>
    <property type="molecule type" value="Transcribed_RNA"/>
</dbReference>
<evidence type="ECO:0000313" key="2">
    <source>
        <dbReference type="EMBL" id="CAD9116531.1"/>
    </source>
</evidence>